<dbReference type="Proteomes" id="UP000824120">
    <property type="component" value="Chromosome 8"/>
</dbReference>
<sequence length="99" mass="11079">MQNDFHQYVAENLDSSVQLTPELSTQIWKEKVVGGHTRVESMLHLEGIGSSRQAEAFDGVQIAAMSSQITKLTTTLADSERRRVAEQESMSETVQQIKE</sequence>
<organism evidence="2 3">
    <name type="scientific">Solanum commersonii</name>
    <name type="common">Commerson's wild potato</name>
    <name type="synonym">Commerson's nightshade</name>
    <dbReference type="NCBI Taxonomy" id="4109"/>
    <lineage>
        <taxon>Eukaryota</taxon>
        <taxon>Viridiplantae</taxon>
        <taxon>Streptophyta</taxon>
        <taxon>Embryophyta</taxon>
        <taxon>Tracheophyta</taxon>
        <taxon>Spermatophyta</taxon>
        <taxon>Magnoliopsida</taxon>
        <taxon>eudicotyledons</taxon>
        <taxon>Gunneridae</taxon>
        <taxon>Pentapetalae</taxon>
        <taxon>asterids</taxon>
        <taxon>lamiids</taxon>
        <taxon>Solanales</taxon>
        <taxon>Solanaceae</taxon>
        <taxon>Solanoideae</taxon>
        <taxon>Solaneae</taxon>
        <taxon>Solanum</taxon>
    </lineage>
</organism>
<evidence type="ECO:0000256" key="1">
    <source>
        <dbReference type="SAM" id="MobiDB-lite"/>
    </source>
</evidence>
<gene>
    <name evidence="2" type="ORF">H5410_041336</name>
</gene>
<comment type="caution">
    <text evidence="2">The sequence shown here is derived from an EMBL/GenBank/DDBJ whole genome shotgun (WGS) entry which is preliminary data.</text>
</comment>
<reference evidence="2 3" key="1">
    <citation type="submission" date="2020-09" db="EMBL/GenBank/DDBJ databases">
        <title>De no assembly of potato wild relative species, Solanum commersonii.</title>
        <authorList>
            <person name="Cho K."/>
        </authorList>
    </citation>
    <scope>NUCLEOTIDE SEQUENCE [LARGE SCALE GENOMIC DNA]</scope>
    <source>
        <strain evidence="2">LZ3.2</strain>
        <tissue evidence="2">Leaf</tissue>
    </source>
</reference>
<dbReference type="EMBL" id="JACXVP010000008">
    <property type="protein sequence ID" value="KAG5590822.1"/>
    <property type="molecule type" value="Genomic_DNA"/>
</dbReference>
<keyword evidence="3" id="KW-1185">Reference proteome</keyword>
<name>A0A9J5XV71_SOLCO</name>
<feature type="region of interest" description="Disordered" evidence="1">
    <location>
        <begin position="80"/>
        <end position="99"/>
    </location>
</feature>
<evidence type="ECO:0000313" key="3">
    <source>
        <dbReference type="Proteomes" id="UP000824120"/>
    </source>
</evidence>
<evidence type="ECO:0000313" key="2">
    <source>
        <dbReference type="EMBL" id="KAG5590822.1"/>
    </source>
</evidence>
<proteinExistence type="predicted"/>
<accession>A0A9J5XV71</accession>
<dbReference type="AlphaFoldDB" id="A0A9J5XV71"/>
<feature type="compositionally biased region" description="Polar residues" evidence="1">
    <location>
        <begin position="88"/>
        <end position="99"/>
    </location>
</feature>
<protein>
    <submittedName>
        <fullName evidence="2">Uncharacterized protein</fullName>
    </submittedName>
</protein>